<dbReference type="InterPro" id="IPR017871">
    <property type="entry name" value="ABC_transporter-like_CS"/>
</dbReference>
<dbReference type="PROSITE" id="PS50893">
    <property type="entry name" value="ABC_TRANSPORTER_2"/>
    <property type="match status" value="1"/>
</dbReference>
<dbReference type="InterPro" id="IPR052156">
    <property type="entry name" value="BCAA_Transport_ATP-bd_LivF"/>
</dbReference>
<dbReference type="PANTHER" id="PTHR43820:SF4">
    <property type="entry name" value="HIGH-AFFINITY BRANCHED-CHAIN AMINO ACID TRANSPORT ATP-BINDING PROTEIN LIVF"/>
    <property type="match status" value="1"/>
</dbReference>
<evidence type="ECO:0000256" key="1">
    <source>
        <dbReference type="ARBA" id="ARBA00005417"/>
    </source>
</evidence>
<evidence type="ECO:0000256" key="6">
    <source>
        <dbReference type="ARBA" id="ARBA00024722"/>
    </source>
</evidence>
<evidence type="ECO:0000313" key="8">
    <source>
        <dbReference type="EMBL" id="SEC74364.1"/>
    </source>
</evidence>
<evidence type="ECO:0000256" key="4">
    <source>
        <dbReference type="ARBA" id="ARBA00022840"/>
    </source>
</evidence>
<keyword evidence="2" id="KW-0813">Transport</keyword>
<protein>
    <submittedName>
        <fullName evidence="8">Amino acid/amide ABC transporter ATP-binding protein 2, HAAT family</fullName>
    </submittedName>
</protein>
<dbReference type="SMART" id="SM00382">
    <property type="entry name" value="AAA"/>
    <property type="match status" value="1"/>
</dbReference>
<gene>
    <name evidence="8" type="ORF">SAMN05444171_2159</name>
</gene>
<feature type="domain" description="ABC transporter" evidence="7">
    <location>
        <begin position="2"/>
        <end position="234"/>
    </location>
</feature>
<keyword evidence="3" id="KW-0547">Nucleotide-binding</keyword>
<dbReference type="GO" id="GO:0016887">
    <property type="term" value="F:ATP hydrolysis activity"/>
    <property type="evidence" value="ECO:0007669"/>
    <property type="project" value="InterPro"/>
</dbReference>
<dbReference type="OrthoDB" id="9776369at2"/>
<name>A0A1M6W0K3_9BRAD</name>
<dbReference type="RefSeq" id="WP_074818640.1">
    <property type="nucleotide sequence ID" value="NZ_FNTI01000001.1"/>
</dbReference>
<dbReference type="PANTHER" id="PTHR43820">
    <property type="entry name" value="HIGH-AFFINITY BRANCHED-CHAIN AMINO ACID TRANSPORT ATP-BINDING PROTEIN LIVF"/>
    <property type="match status" value="1"/>
</dbReference>
<dbReference type="InterPro" id="IPR003439">
    <property type="entry name" value="ABC_transporter-like_ATP-bd"/>
</dbReference>
<proteinExistence type="inferred from homology"/>
<dbReference type="Pfam" id="PF00005">
    <property type="entry name" value="ABC_tran"/>
    <property type="match status" value="1"/>
</dbReference>
<dbReference type="InterPro" id="IPR003593">
    <property type="entry name" value="AAA+_ATPase"/>
</dbReference>
<dbReference type="Proteomes" id="UP000183208">
    <property type="component" value="Unassembled WGS sequence"/>
</dbReference>
<evidence type="ECO:0000256" key="2">
    <source>
        <dbReference type="ARBA" id="ARBA00022448"/>
    </source>
</evidence>
<dbReference type="GO" id="GO:0015807">
    <property type="term" value="P:L-amino acid transport"/>
    <property type="evidence" value="ECO:0007669"/>
    <property type="project" value="TreeGrafter"/>
</dbReference>
<accession>A0A1M6W0K3</accession>
<comment type="similarity">
    <text evidence="1">Belongs to the ABC transporter superfamily.</text>
</comment>
<dbReference type="PROSITE" id="PS00211">
    <property type="entry name" value="ABC_TRANSPORTER_1"/>
    <property type="match status" value="1"/>
</dbReference>
<dbReference type="Gene3D" id="3.40.50.300">
    <property type="entry name" value="P-loop containing nucleotide triphosphate hydrolases"/>
    <property type="match status" value="1"/>
</dbReference>
<organism evidence="8 9">
    <name type="scientific">Bradyrhizobium lablabi</name>
    <dbReference type="NCBI Taxonomy" id="722472"/>
    <lineage>
        <taxon>Bacteria</taxon>
        <taxon>Pseudomonadati</taxon>
        <taxon>Pseudomonadota</taxon>
        <taxon>Alphaproteobacteria</taxon>
        <taxon>Hyphomicrobiales</taxon>
        <taxon>Nitrobacteraceae</taxon>
        <taxon>Bradyrhizobium</taxon>
    </lineage>
</organism>
<evidence type="ECO:0000259" key="7">
    <source>
        <dbReference type="PROSITE" id="PS50893"/>
    </source>
</evidence>
<comment type="function">
    <text evidence="6">Involved in beta-(1--&gt;2)glucan export. Transmembrane domains (TMD) form a pore in the inner membrane and the ATP-binding domain (NBD) is responsible for energy generation.</text>
</comment>
<dbReference type="GO" id="GO:0005524">
    <property type="term" value="F:ATP binding"/>
    <property type="evidence" value="ECO:0007669"/>
    <property type="project" value="UniProtKB-KW"/>
</dbReference>
<dbReference type="SUPFAM" id="SSF52540">
    <property type="entry name" value="P-loop containing nucleoside triphosphate hydrolases"/>
    <property type="match status" value="1"/>
</dbReference>
<dbReference type="AlphaFoldDB" id="A0A1M6W0K3"/>
<keyword evidence="5" id="KW-0029">Amino-acid transport</keyword>
<sequence>MLEIENLTAGYGGVPVLRDINVKLGAGEIVGLLGANNAGKTTLINSLSGTVKPISGRILFQGEDITAMPPRRRVERGIVQVPEGRLVFPDMSIRENLLLGGINSRARPHRRRLMDKVLELFPRLGERLSQNAGSLSGGEQQMLAIGRGLMAEARVLMLDEPSLGLSPLFVQYIFEIIDRLHAEGLTILLVEQNLNLTLRHAQRCYVLERGHVAVEGVSDAVRDDPRTKSAYLGL</sequence>
<dbReference type="GO" id="GO:0015658">
    <property type="term" value="F:branched-chain amino acid transmembrane transporter activity"/>
    <property type="evidence" value="ECO:0007669"/>
    <property type="project" value="TreeGrafter"/>
</dbReference>
<dbReference type="InterPro" id="IPR027417">
    <property type="entry name" value="P-loop_NTPase"/>
</dbReference>
<evidence type="ECO:0000313" key="9">
    <source>
        <dbReference type="Proteomes" id="UP000183208"/>
    </source>
</evidence>
<evidence type="ECO:0000256" key="3">
    <source>
        <dbReference type="ARBA" id="ARBA00022741"/>
    </source>
</evidence>
<reference evidence="8 9" key="1">
    <citation type="submission" date="2016-10" db="EMBL/GenBank/DDBJ databases">
        <authorList>
            <person name="de Groot N.N."/>
        </authorList>
    </citation>
    <scope>NUCLEOTIDE SEQUENCE [LARGE SCALE GENOMIC DNA]</scope>
    <source>
        <strain evidence="8 9">GAS522</strain>
    </source>
</reference>
<evidence type="ECO:0000256" key="5">
    <source>
        <dbReference type="ARBA" id="ARBA00022970"/>
    </source>
</evidence>
<dbReference type="EMBL" id="FNTI01000001">
    <property type="protein sequence ID" value="SEC74364.1"/>
    <property type="molecule type" value="Genomic_DNA"/>
</dbReference>
<dbReference type="CDD" id="cd03224">
    <property type="entry name" value="ABC_TM1139_LivF_branched"/>
    <property type="match status" value="1"/>
</dbReference>
<keyword evidence="4 8" id="KW-0067">ATP-binding</keyword>